<dbReference type="Gene3D" id="3.20.80.10">
    <property type="entry name" value="Regulatory factor, effector binding domain"/>
    <property type="match status" value="1"/>
</dbReference>
<sequence>MYPQRSSREGTLMEHIQQSVIENRFLVGIHYKVPLSEIPTVFEPAYTALGDLFKKQGVAPAAHVAYYYEISSGVIHMAPAFVVRPKDWALMEAACGASNEAHYECLPSQVSGMTTWETPSATVAFMEHRGSYSALPKVWSELEKRVAECGEPGPLRWEEYMVMSEQEEERVTRLYWSYF</sequence>
<protein>
    <recommendedName>
        <fullName evidence="3">GyrI-like small molecule binding domain-containing protein</fullName>
    </recommendedName>
</protein>
<dbReference type="EMBL" id="CP011913">
    <property type="protein sequence ID" value="AKN77235.1"/>
    <property type="molecule type" value="Genomic_DNA"/>
</dbReference>
<accession>A0ABM5U1C3</accession>
<evidence type="ECO:0008006" key="3">
    <source>
        <dbReference type="Google" id="ProtNLM"/>
    </source>
</evidence>
<dbReference type="Proteomes" id="UP000036185">
    <property type="component" value="Chromosome"/>
</dbReference>
<gene>
    <name evidence="1" type="ORF">CulFRC58_1381</name>
</gene>
<dbReference type="SUPFAM" id="SSF55136">
    <property type="entry name" value="Probable bacterial effector-binding domain"/>
    <property type="match status" value="1"/>
</dbReference>
<proteinExistence type="predicted"/>
<evidence type="ECO:0000313" key="1">
    <source>
        <dbReference type="EMBL" id="AKN77235.1"/>
    </source>
</evidence>
<evidence type="ECO:0000313" key="2">
    <source>
        <dbReference type="Proteomes" id="UP000036185"/>
    </source>
</evidence>
<dbReference type="InterPro" id="IPR011256">
    <property type="entry name" value="Reg_factor_effector_dom_sf"/>
</dbReference>
<reference evidence="1 2" key="1">
    <citation type="journal article" date="2014" name="Int. J. Syst. Evol. Microbiol.">
        <title>Draft Genome Sequence of Corynebacterium ulcerans FRC58, Isolated from the Bronchitic Aspiration of a Patient in France.</title>
        <authorList>
            <person name="Silva Ado S."/>
            <person name="Barauna R.A."/>
            <person name="de Sa P.C."/>
            <person name="das Gracas D.A."/>
            <person name="Carneiro A.R."/>
            <person name="Thouvenin M."/>
            <person name="Azevedo V."/>
            <person name="Badell E."/>
            <person name="Guiso N."/>
            <person name="da Silva A.L."/>
            <person name="Ramos R.T."/>
        </authorList>
    </citation>
    <scope>NUCLEOTIDE SEQUENCE [LARGE SCALE GENOMIC DNA]</scope>
    <source>
        <strain evidence="1 2">FRC58</strain>
    </source>
</reference>
<name>A0ABM5U1C3_CORUL</name>
<organism evidence="1 2">
    <name type="scientific">Corynebacterium ulcerans FRC58</name>
    <dbReference type="NCBI Taxonomy" id="1408268"/>
    <lineage>
        <taxon>Bacteria</taxon>
        <taxon>Bacillati</taxon>
        <taxon>Actinomycetota</taxon>
        <taxon>Actinomycetes</taxon>
        <taxon>Mycobacteriales</taxon>
        <taxon>Corynebacteriaceae</taxon>
        <taxon>Corynebacterium</taxon>
    </lineage>
</organism>
<keyword evidence="2" id="KW-1185">Reference proteome</keyword>